<keyword evidence="2" id="KW-0808">Transferase</keyword>
<organism evidence="4 5">
    <name type="scientific">Cnuibacter physcomitrellae</name>
    <dbReference type="NCBI Taxonomy" id="1619308"/>
    <lineage>
        <taxon>Bacteria</taxon>
        <taxon>Bacillati</taxon>
        <taxon>Actinomycetota</taxon>
        <taxon>Actinomycetes</taxon>
        <taxon>Micrococcales</taxon>
        <taxon>Microbacteriaceae</taxon>
        <taxon>Cnuibacter</taxon>
    </lineage>
</organism>
<evidence type="ECO:0000256" key="1">
    <source>
        <dbReference type="ARBA" id="ARBA00010688"/>
    </source>
</evidence>
<gene>
    <name evidence="4" type="ORF">B5808_18570</name>
</gene>
<dbReference type="SUPFAM" id="SSF53613">
    <property type="entry name" value="Ribokinase-like"/>
    <property type="match status" value="1"/>
</dbReference>
<dbReference type="RefSeq" id="WP_085021141.1">
    <property type="nucleotide sequence ID" value="NZ_BMHD01000001.1"/>
</dbReference>
<evidence type="ECO:0000256" key="3">
    <source>
        <dbReference type="ARBA" id="ARBA00022777"/>
    </source>
</evidence>
<dbReference type="PANTHER" id="PTHR43320">
    <property type="entry name" value="SUGAR KINASE"/>
    <property type="match status" value="1"/>
</dbReference>
<evidence type="ECO:0000313" key="5">
    <source>
        <dbReference type="Proteomes" id="UP000192775"/>
    </source>
</evidence>
<dbReference type="InterPro" id="IPR011611">
    <property type="entry name" value="PfkB_dom"/>
</dbReference>
<dbReference type="PROSITE" id="PS00584">
    <property type="entry name" value="PFKB_KINASES_2"/>
    <property type="match status" value="1"/>
</dbReference>
<dbReference type="Gene3D" id="3.40.1190.20">
    <property type="match status" value="1"/>
</dbReference>
<name>A0A1X9LPA6_9MICO</name>
<dbReference type="CDD" id="cd01166">
    <property type="entry name" value="KdgK"/>
    <property type="match status" value="1"/>
</dbReference>
<dbReference type="Pfam" id="PF00294">
    <property type="entry name" value="PfkB"/>
    <property type="match status" value="1"/>
</dbReference>
<sequence>MTDVLTFGETMALLTPHQVGLLRHADSLAVGIAGAESNVAIGLARLGASVRWIGRVGDDEFGRLITMTLRGEGVDVRAVVDPDGPTALMLKEQRMSRATRVVYYRAHSAGSRLSPADVDEASIASARVLHVSGITAALSASARDAVLTAVTHARAAGVLVSLDVNHRSALWDAATAAPVYRELVAASDIVFATEAEASMIVDGSDAVSLARALSGLGPSAVIVKRGSLGAVAVIDGQDHVVPPIPVTAIDSVGAGDAFAAGYLAGLCADESPEACLALAARTGAFAVTVRGDWEGAPTRDELVLLDAAPDEVAR</sequence>
<evidence type="ECO:0000256" key="2">
    <source>
        <dbReference type="ARBA" id="ARBA00022679"/>
    </source>
</evidence>
<reference evidence="4 5" key="1">
    <citation type="submission" date="2017-04" db="EMBL/GenBank/DDBJ databases">
        <authorList>
            <person name="Afonso C.L."/>
            <person name="Miller P.J."/>
            <person name="Scott M.A."/>
            <person name="Spackman E."/>
            <person name="Goraichik I."/>
            <person name="Dimitrov K.M."/>
            <person name="Suarez D.L."/>
            <person name="Swayne D.E."/>
        </authorList>
    </citation>
    <scope>NUCLEOTIDE SEQUENCE [LARGE SCALE GENOMIC DNA]</scope>
    <source>
        <strain evidence="5">XA(T)</strain>
    </source>
</reference>
<keyword evidence="5" id="KW-1185">Reference proteome</keyword>
<dbReference type="InterPro" id="IPR052700">
    <property type="entry name" value="Carb_kinase_PfkB-like"/>
</dbReference>
<dbReference type="PANTHER" id="PTHR43320:SF2">
    <property type="entry name" value="2-DEHYDRO-3-DEOXYGLUCONOKINASE_2-DEHYDRO-3-DEOXYGALACTONOKINASE"/>
    <property type="match status" value="1"/>
</dbReference>
<protein>
    <submittedName>
        <fullName evidence="4">Sugar kinase</fullName>
    </submittedName>
</protein>
<keyword evidence="3 4" id="KW-0418">Kinase</keyword>
<dbReference type="STRING" id="1619308.B5808_18570"/>
<dbReference type="AlphaFoldDB" id="A0A1X9LPA6"/>
<dbReference type="EMBL" id="CP020715">
    <property type="protein sequence ID" value="ARJ07003.1"/>
    <property type="molecule type" value="Genomic_DNA"/>
</dbReference>
<dbReference type="InterPro" id="IPR029056">
    <property type="entry name" value="Ribokinase-like"/>
</dbReference>
<dbReference type="KEGG" id="cphy:B5808_18570"/>
<dbReference type="Proteomes" id="UP000192775">
    <property type="component" value="Chromosome"/>
</dbReference>
<evidence type="ECO:0000313" key="4">
    <source>
        <dbReference type="EMBL" id="ARJ07003.1"/>
    </source>
</evidence>
<proteinExistence type="inferred from homology"/>
<comment type="similarity">
    <text evidence="1">Belongs to the carbohydrate kinase PfkB family.</text>
</comment>
<dbReference type="GO" id="GO:0016301">
    <property type="term" value="F:kinase activity"/>
    <property type="evidence" value="ECO:0007669"/>
    <property type="project" value="UniProtKB-KW"/>
</dbReference>
<accession>A0A1X9LPA6</accession>
<dbReference type="InterPro" id="IPR002173">
    <property type="entry name" value="Carboh/pur_kinase_PfkB_CS"/>
</dbReference>